<feature type="region of interest" description="Disordered" evidence="3">
    <location>
        <begin position="1"/>
        <end position="131"/>
    </location>
</feature>
<dbReference type="GO" id="GO:0005524">
    <property type="term" value="F:ATP binding"/>
    <property type="evidence" value="ECO:0007669"/>
    <property type="project" value="UniProtKB-KW"/>
</dbReference>
<reference evidence="5 6" key="1">
    <citation type="journal article" date="2018" name="Evol. Lett.">
        <title>Horizontal gene cluster transfer increased hallucinogenic mushroom diversity.</title>
        <authorList>
            <person name="Reynolds H.T."/>
            <person name="Vijayakumar V."/>
            <person name="Gluck-Thaler E."/>
            <person name="Korotkin H.B."/>
            <person name="Matheny P.B."/>
            <person name="Slot J.C."/>
        </authorList>
    </citation>
    <scope>NUCLEOTIDE SEQUENCE [LARGE SCALE GENOMIC DNA]</scope>
    <source>
        <strain evidence="5 6">2631</strain>
    </source>
</reference>
<feature type="region of interest" description="Disordered" evidence="3">
    <location>
        <begin position="145"/>
        <end position="390"/>
    </location>
</feature>
<feature type="domain" description="Protein kinase" evidence="4">
    <location>
        <begin position="641"/>
        <end position="1010"/>
    </location>
</feature>
<dbReference type="EMBL" id="NHYD01002052">
    <property type="protein sequence ID" value="PPQ88682.1"/>
    <property type="molecule type" value="Genomic_DNA"/>
</dbReference>
<dbReference type="STRING" id="93625.A0A409XD33"/>
<feature type="compositionally biased region" description="Polar residues" evidence="3">
    <location>
        <begin position="348"/>
        <end position="368"/>
    </location>
</feature>
<organism evidence="5 6">
    <name type="scientific">Psilocybe cyanescens</name>
    <dbReference type="NCBI Taxonomy" id="93625"/>
    <lineage>
        <taxon>Eukaryota</taxon>
        <taxon>Fungi</taxon>
        <taxon>Dikarya</taxon>
        <taxon>Basidiomycota</taxon>
        <taxon>Agaricomycotina</taxon>
        <taxon>Agaricomycetes</taxon>
        <taxon>Agaricomycetidae</taxon>
        <taxon>Agaricales</taxon>
        <taxon>Agaricineae</taxon>
        <taxon>Strophariaceae</taxon>
        <taxon>Psilocybe</taxon>
    </lineage>
</organism>
<feature type="compositionally biased region" description="Low complexity" evidence="3">
    <location>
        <begin position="532"/>
        <end position="551"/>
    </location>
</feature>
<feature type="compositionally biased region" description="Basic and acidic residues" evidence="3">
    <location>
        <begin position="375"/>
        <end position="385"/>
    </location>
</feature>
<evidence type="ECO:0000259" key="4">
    <source>
        <dbReference type="PROSITE" id="PS50011"/>
    </source>
</evidence>
<comment type="caution">
    <text evidence="5">The sequence shown here is derived from an EMBL/GenBank/DDBJ whole genome shotgun (WGS) entry which is preliminary data.</text>
</comment>
<evidence type="ECO:0000256" key="1">
    <source>
        <dbReference type="ARBA" id="ARBA00022741"/>
    </source>
</evidence>
<dbReference type="GO" id="GO:0004674">
    <property type="term" value="F:protein serine/threonine kinase activity"/>
    <property type="evidence" value="ECO:0007669"/>
    <property type="project" value="TreeGrafter"/>
</dbReference>
<feature type="compositionally biased region" description="Polar residues" evidence="3">
    <location>
        <begin position="459"/>
        <end position="470"/>
    </location>
</feature>
<dbReference type="Gene3D" id="3.30.200.20">
    <property type="entry name" value="Phosphorylase Kinase, domain 1"/>
    <property type="match status" value="1"/>
</dbReference>
<dbReference type="GO" id="GO:0005737">
    <property type="term" value="C:cytoplasm"/>
    <property type="evidence" value="ECO:0007669"/>
    <property type="project" value="TreeGrafter"/>
</dbReference>
<dbReference type="OrthoDB" id="289250at2759"/>
<feature type="compositionally biased region" description="Basic and acidic residues" evidence="3">
    <location>
        <begin position="430"/>
        <end position="458"/>
    </location>
</feature>
<evidence type="ECO:0000256" key="3">
    <source>
        <dbReference type="SAM" id="MobiDB-lite"/>
    </source>
</evidence>
<dbReference type="GO" id="GO:0035556">
    <property type="term" value="P:intracellular signal transduction"/>
    <property type="evidence" value="ECO:0007669"/>
    <property type="project" value="TreeGrafter"/>
</dbReference>
<feature type="compositionally biased region" description="Pro residues" evidence="3">
    <location>
        <begin position="327"/>
        <end position="340"/>
    </location>
</feature>
<evidence type="ECO:0000256" key="2">
    <source>
        <dbReference type="ARBA" id="ARBA00022840"/>
    </source>
</evidence>
<keyword evidence="6" id="KW-1185">Reference proteome</keyword>
<dbReference type="PANTHER" id="PTHR24346">
    <property type="entry name" value="MAP/MICROTUBULE AFFINITY-REGULATING KINASE"/>
    <property type="match status" value="1"/>
</dbReference>
<proteinExistence type="predicted"/>
<dbReference type="Proteomes" id="UP000283269">
    <property type="component" value="Unassembled WGS sequence"/>
</dbReference>
<feature type="compositionally biased region" description="Low complexity" evidence="3">
    <location>
        <begin position="54"/>
        <end position="65"/>
    </location>
</feature>
<dbReference type="PANTHER" id="PTHR24346:SF110">
    <property type="entry name" value="NON-SPECIFIC SERINE_THREONINE PROTEIN KINASE"/>
    <property type="match status" value="1"/>
</dbReference>
<protein>
    <recommendedName>
        <fullName evidence="4">Protein kinase domain-containing protein</fullName>
    </recommendedName>
</protein>
<dbReference type="InParanoid" id="A0A409XD33"/>
<feature type="region of interest" description="Disordered" evidence="3">
    <location>
        <begin position="423"/>
        <end position="477"/>
    </location>
</feature>
<gene>
    <name evidence="5" type="ORF">CVT25_010116</name>
</gene>
<feature type="compositionally biased region" description="Acidic residues" evidence="3">
    <location>
        <begin position="1089"/>
        <end position="1110"/>
    </location>
</feature>
<feature type="compositionally biased region" description="Basic and acidic residues" evidence="3">
    <location>
        <begin position="223"/>
        <end position="234"/>
    </location>
</feature>
<name>A0A409XD33_PSICY</name>
<keyword evidence="2" id="KW-0067">ATP-binding</keyword>
<sequence length="1187" mass="128421">MTTSHLECPGATGGSSLRSRSSGSSTSSLSSTFSDITSSTSASSSSPPNLKTNAFFASPFSTRSPSPTPHAPATPAQSKPRSLTAEFFGTPVRPPSPPASSISAKNSAATPHISRIFPSRYTSVPDRSPEFNLNLLNFDSVSDETSKFNARARTPSTGSSSSFSSSLFHEPRLPTPPPSHGRTPERDDTLMQDDFPPTPRQEEPDSYDEPTPRPADRQPGLLRFERDLILERQAKQKLSQAPKPPPEPLESESIHDSDVDEEPHPGSIISLPSPEFRSSHLPLSPLSLTFTIASPSPSLSSRPLDRGTPTPTNEYSTSSASLKSSQPPSPEFKPLPSPPPSDHDHSHAQSVTPIETTQTPHHSSTLSTAPLPPAKDTDKEKDHTQVPKLRLLRPLGHGAFSAVWLAEDLSRVPLTLVSKKSVRDLRRRASGRERERERQKGRERDKDAAVHGAKRDNGGKSNASSSTTVNGEGAPSRNRIREGLMSMLSFSRSATLGIGAMSTSPGPSPISPMSATGFDSGEDGGGGLSRNSSIKSTSVSRQSSVRSSASSFKGPSRATSLRLAPQQDMTLSRDSSLKKFRERVRGTRPAFRLGRVYLDERHGEMGEPRDVGTASAVGVMGGNRRVLDDGDSNMSVDSPVDVDDDGIGLGASLSRQSSLGIGNGGGKGNGRLVAVKMTPRRANIVVAGQTHGTGIGKERLREEEERTRVGFVREVEVLKHISHPNITPLLAHLSTASHHILVLPYLPGGDLLGLVNNDVAWGMLSESVLRRIWCEICKAVGWMHGVGLVHRDIKLESNSLTPSSPRPMLSTLPAPPAPFIKLTDFGLSRFVEIDANGEAELLSTRCGSEAYAAPELVTGGGGGGGGVYDARRTDAWACGVVLYALVGRQLPFGEGVVVGGHVGGGSKIGGERGKDGGGGFGGGGRRATAADRRHWLMRIARGEWEWPGGEDVGHNPGSEEEEDCAQEKEQELVGPRLCKSRGARRIVSRLLVRDPKKRARVGDLWDEAWMQGVEDEAWWRDREMRTRMEEDASENEDWVSRRARQQLDVEGMDDMSWSFYGNEDALSDLGDVEFYDEPSHLGQMRMNVEEDEDEDEDEDERLEDEEEEEGGCLFDHEGIDSITRQELEVQDLYYFPSLKAISLSASLLFRRLALIPPSVRLGLSRTPISPLLASVTIVFASTIAFIG</sequence>
<feature type="compositionally biased region" description="Low complexity" evidence="3">
    <location>
        <begin position="99"/>
        <end position="109"/>
    </location>
</feature>
<feature type="region of interest" description="Disordered" evidence="3">
    <location>
        <begin position="946"/>
        <end position="971"/>
    </location>
</feature>
<keyword evidence="1" id="KW-0547">Nucleotide-binding</keyword>
<feature type="compositionally biased region" description="Low complexity" evidence="3">
    <location>
        <begin position="156"/>
        <end position="166"/>
    </location>
</feature>
<feature type="compositionally biased region" description="Low complexity" evidence="3">
    <location>
        <begin position="14"/>
        <end position="46"/>
    </location>
</feature>
<dbReference type="PROSITE" id="PS50011">
    <property type="entry name" value="PROTEIN_KINASE_DOM"/>
    <property type="match status" value="1"/>
</dbReference>
<dbReference type="Gene3D" id="1.10.510.10">
    <property type="entry name" value="Transferase(Phosphotransferase) domain 1"/>
    <property type="match status" value="1"/>
</dbReference>
<dbReference type="Pfam" id="PF00069">
    <property type="entry name" value="Pkinase"/>
    <property type="match status" value="1"/>
</dbReference>
<feature type="region of interest" description="Disordered" evidence="3">
    <location>
        <begin position="1081"/>
        <end position="1111"/>
    </location>
</feature>
<feature type="region of interest" description="Disordered" evidence="3">
    <location>
        <begin position="498"/>
        <end position="575"/>
    </location>
</feature>
<dbReference type="InterPro" id="IPR011009">
    <property type="entry name" value="Kinase-like_dom_sf"/>
</dbReference>
<dbReference type="InterPro" id="IPR000719">
    <property type="entry name" value="Prot_kinase_dom"/>
</dbReference>
<evidence type="ECO:0000313" key="5">
    <source>
        <dbReference type="EMBL" id="PPQ88682.1"/>
    </source>
</evidence>
<dbReference type="AlphaFoldDB" id="A0A409XD33"/>
<feature type="compositionally biased region" description="Low complexity" evidence="3">
    <location>
        <begin position="316"/>
        <end position="326"/>
    </location>
</feature>
<evidence type="ECO:0000313" key="6">
    <source>
        <dbReference type="Proteomes" id="UP000283269"/>
    </source>
</evidence>
<accession>A0A409XD33</accession>
<dbReference type="SUPFAM" id="SSF56112">
    <property type="entry name" value="Protein kinase-like (PK-like)"/>
    <property type="match status" value="1"/>
</dbReference>
<feature type="compositionally biased region" description="Low complexity" evidence="3">
    <location>
        <begin position="279"/>
        <end position="302"/>
    </location>
</feature>